<dbReference type="Gene3D" id="3.80.10.10">
    <property type="entry name" value="Ribonuclease Inhibitor"/>
    <property type="match status" value="1"/>
</dbReference>
<feature type="region of interest" description="Disordered" evidence="4">
    <location>
        <begin position="1"/>
        <end position="24"/>
    </location>
</feature>
<dbReference type="PANTHER" id="PTHR48051">
    <property type="match status" value="1"/>
</dbReference>
<gene>
    <name evidence="5" type="ORF">D9Q98_006292</name>
</gene>
<keyword evidence="2" id="KW-0433">Leucine-rich repeat</keyword>
<evidence type="ECO:0000256" key="1">
    <source>
        <dbReference type="ARBA" id="ARBA00004430"/>
    </source>
</evidence>
<dbReference type="Proteomes" id="UP001055712">
    <property type="component" value="Unassembled WGS sequence"/>
</dbReference>
<dbReference type="PANTHER" id="PTHR48051:SF1">
    <property type="entry name" value="RAS SUPPRESSOR PROTEIN 1"/>
    <property type="match status" value="1"/>
</dbReference>
<evidence type="ECO:0000313" key="5">
    <source>
        <dbReference type="EMBL" id="KAI3436884.1"/>
    </source>
</evidence>
<organism evidence="5 6">
    <name type="scientific">Chlorella vulgaris</name>
    <name type="common">Green alga</name>
    <dbReference type="NCBI Taxonomy" id="3077"/>
    <lineage>
        <taxon>Eukaryota</taxon>
        <taxon>Viridiplantae</taxon>
        <taxon>Chlorophyta</taxon>
        <taxon>core chlorophytes</taxon>
        <taxon>Trebouxiophyceae</taxon>
        <taxon>Chlorellales</taxon>
        <taxon>Chlorellaceae</taxon>
        <taxon>Chlorella clade</taxon>
        <taxon>Chlorella</taxon>
    </lineage>
</organism>
<protein>
    <submittedName>
        <fullName evidence="5">Uncharacterized protein</fullName>
    </submittedName>
</protein>
<evidence type="ECO:0000256" key="3">
    <source>
        <dbReference type="ARBA" id="ARBA00022737"/>
    </source>
</evidence>
<dbReference type="OrthoDB" id="540763at2759"/>
<dbReference type="InterPro" id="IPR032675">
    <property type="entry name" value="LRR_dom_sf"/>
</dbReference>
<dbReference type="AlphaFoldDB" id="A0A9D4TXB1"/>
<dbReference type="GO" id="GO:0005930">
    <property type="term" value="C:axoneme"/>
    <property type="evidence" value="ECO:0007669"/>
    <property type="project" value="UniProtKB-SubCell"/>
</dbReference>
<dbReference type="EMBL" id="SIDB01000002">
    <property type="protein sequence ID" value="KAI3436884.1"/>
    <property type="molecule type" value="Genomic_DNA"/>
</dbReference>
<dbReference type="Pfam" id="PF00560">
    <property type="entry name" value="LRR_1"/>
    <property type="match status" value="1"/>
</dbReference>
<sequence>MASRNLEEEERSGRQARSSGINRAPTRAAAAGALAVLTTPGLPLSTIFGNLEQDDKMRLGSTCTSLRQASQAWFPEVTVQVVPGNTNVASLAAWLERHQACLHVCDEDEDAVIDAGQASEAEWSESLAAFPTSLVTSLVTHNRVLPAAVSTLTALTRLEFSPDDEEEIDDLPFSASARYLRPLTRLRQLTLRERNVGCNAEELLSLPGGLQTLELRICNLKRLPRALSALTQLTALDLYNNPLLATSPLATLQRLQRLDLSYCSLTTVPEQLSVLTALTRLVLSVNKLESGWQHLLRLTSLQGLYLSYNSLTAVPEQVAALTALTCLDMSGNEALASGWQHLLPLTQLLRLNLQGVQLPNQEAPPELAALPQLHVVWRHYAICVTIGGGQPAAATQAQQQPQAEEVQAGFGQLPTLLADMLFEQQADLEKVQGQPVRDGVEALCE</sequence>
<reference evidence="5" key="2">
    <citation type="submission" date="2020-11" db="EMBL/GenBank/DDBJ databases">
        <authorList>
            <person name="Cecchin M."/>
            <person name="Marcolungo L."/>
            <person name="Rossato M."/>
            <person name="Girolomoni L."/>
            <person name="Cosentino E."/>
            <person name="Cuine S."/>
            <person name="Li-Beisson Y."/>
            <person name="Delledonne M."/>
            <person name="Ballottari M."/>
        </authorList>
    </citation>
    <scope>NUCLEOTIDE SEQUENCE</scope>
    <source>
        <strain evidence="5">211/11P</strain>
        <tissue evidence="5">Whole cell</tissue>
    </source>
</reference>
<dbReference type="InterPro" id="IPR001611">
    <property type="entry name" value="Leu-rich_rpt"/>
</dbReference>
<dbReference type="InterPro" id="IPR003591">
    <property type="entry name" value="Leu-rich_rpt_typical-subtyp"/>
</dbReference>
<dbReference type="SMART" id="SM00369">
    <property type="entry name" value="LRR_TYP"/>
    <property type="match status" value="2"/>
</dbReference>
<evidence type="ECO:0000256" key="2">
    <source>
        <dbReference type="ARBA" id="ARBA00022614"/>
    </source>
</evidence>
<evidence type="ECO:0000256" key="4">
    <source>
        <dbReference type="SAM" id="MobiDB-lite"/>
    </source>
</evidence>
<evidence type="ECO:0000313" key="6">
    <source>
        <dbReference type="Proteomes" id="UP001055712"/>
    </source>
</evidence>
<dbReference type="SUPFAM" id="SSF52047">
    <property type="entry name" value="RNI-like"/>
    <property type="match status" value="1"/>
</dbReference>
<reference evidence="5" key="1">
    <citation type="journal article" date="2019" name="Plant J.">
        <title>Chlorella vulgaris genome assembly and annotation reveals the molecular basis for metabolic acclimation to high light conditions.</title>
        <authorList>
            <person name="Cecchin M."/>
            <person name="Marcolungo L."/>
            <person name="Rossato M."/>
            <person name="Girolomoni L."/>
            <person name="Cosentino E."/>
            <person name="Cuine S."/>
            <person name="Li-Beisson Y."/>
            <person name="Delledonne M."/>
            <person name="Ballottari M."/>
        </authorList>
    </citation>
    <scope>NUCLEOTIDE SEQUENCE</scope>
    <source>
        <strain evidence="5">211/11P</strain>
    </source>
</reference>
<comment type="subcellular location">
    <subcellularLocation>
        <location evidence="1">Cytoplasm</location>
        <location evidence="1">Cytoskeleton</location>
        <location evidence="1">Cilium axoneme</location>
    </subcellularLocation>
</comment>
<accession>A0A9D4TXB1</accession>
<name>A0A9D4TXB1_CHLVU</name>
<keyword evidence="3" id="KW-0677">Repeat</keyword>
<comment type="caution">
    <text evidence="5">The sequence shown here is derived from an EMBL/GenBank/DDBJ whole genome shotgun (WGS) entry which is preliminary data.</text>
</comment>
<keyword evidence="6" id="KW-1185">Reference proteome</keyword>
<dbReference type="InterPro" id="IPR050216">
    <property type="entry name" value="LRR_domain-containing"/>
</dbReference>
<proteinExistence type="predicted"/>